<feature type="compositionally biased region" description="Basic residues" evidence="1">
    <location>
        <begin position="1302"/>
        <end position="1311"/>
    </location>
</feature>
<feature type="compositionally biased region" description="Basic and acidic residues" evidence="1">
    <location>
        <begin position="1332"/>
        <end position="1343"/>
    </location>
</feature>
<accession>A0A7S4I669</accession>
<proteinExistence type="predicted"/>
<feature type="compositionally biased region" description="Polar residues" evidence="1">
    <location>
        <begin position="1385"/>
        <end position="1397"/>
    </location>
</feature>
<dbReference type="Gene3D" id="1.10.8.10">
    <property type="entry name" value="DNA helicase RuvA subunit, C-terminal domain"/>
    <property type="match status" value="1"/>
</dbReference>
<feature type="compositionally biased region" description="Polar residues" evidence="1">
    <location>
        <begin position="1458"/>
        <end position="1470"/>
    </location>
</feature>
<feature type="region of interest" description="Disordered" evidence="1">
    <location>
        <begin position="1290"/>
        <end position="1763"/>
    </location>
</feature>
<dbReference type="SUPFAM" id="SSF46934">
    <property type="entry name" value="UBA-like"/>
    <property type="match status" value="1"/>
</dbReference>
<feature type="compositionally biased region" description="Acidic residues" evidence="1">
    <location>
        <begin position="1753"/>
        <end position="1763"/>
    </location>
</feature>
<feature type="domain" description="UBA" evidence="2">
    <location>
        <begin position="1208"/>
        <end position="1254"/>
    </location>
</feature>
<evidence type="ECO:0000256" key="1">
    <source>
        <dbReference type="SAM" id="MobiDB-lite"/>
    </source>
</evidence>
<evidence type="ECO:0000259" key="2">
    <source>
        <dbReference type="Pfam" id="PF22562"/>
    </source>
</evidence>
<dbReference type="InterPro" id="IPR015940">
    <property type="entry name" value="UBA"/>
</dbReference>
<feature type="compositionally biased region" description="Polar residues" evidence="1">
    <location>
        <begin position="1512"/>
        <end position="1525"/>
    </location>
</feature>
<protein>
    <recommendedName>
        <fullName evidence="2">UBA domain-containing protein</fullName>
    </recommendedName>
</protein>
<dbReference type="InterPro" id="IPR009060">
    <property type="entry name" value="UBA-like_sf"/>
</dbReference>
<dbReference type="Pfam" id="PF22562">
    <property type="entry name" value="UBA_7"/>
    <property type="match status" value="1"/>
</dbReference>
<feature type="compositionally biased region" description="Basic and acidic residues" evidence="1">
    <location>
        <begin position="1290"/>
        <end position="1301"/>
    </location>
</feature>
<feature type="compositionally biased region" description="Basic and acidic residues" evidence="1">
    <location>
        <begin position="1664"/>
        <end position="1677"/>
    </location>
</feature>
<feature type="region of interest" description="Disordered" evidence="1">
    <location>
        <begin position="799"/>
        <end position="822"/>
    </location>
</feature>
<feature type="compositionally biased region" description="Basic and acidic residues" evidence="1">
    <location>
        <begin position="1528"/>
        <end position="1545"/>
    </location>
</feature>
<feature type="compositionally biased region" description="Basic and acidic residues" evidence="1">
    <location>
        <begin position="1589"/>
        <end position="1607"/>
    </location>
</feature>
<feature type="compositionally biased region" description="Polar residues" evidence="1">
    <location>
        <begin position="1621"/>
        <end position="1635"/>
    </location>
</feature>
<reference evidence="3" key="1">
    <citation type="submission" date="2021-01" db="EMBL/GenBank/DDBJ databases">
        <authorList>
            <person name="Corre E."/>
            <person name="Pelletier E."/>
            <person name="Niang G."/>
            <person name="Scheremetjew M."/>
            <person name="Finn R."/>
            <person name="Kale V."/>
            <person name="Holt S."/>
            <person name="Cochrane G."/>
            <person name="Meng A."/>
            <person name="Brown T."/>
            <person name="Cohen L."/>
        </authorList>
    </citation>
    <scope>NUCLEOTIDE SEQUENCE</scope>
    <source>
        <strain evidence="3">Isolate 1302-5</strain>
    </source>
</reference>
<dbReference type="EMBL" id="HBKQ01011683">
    <property type="protein sequence ID" value="CAE2219812.1"/>
    <property type="molecule type" value="Transcribed_RNA"/>
</dbReference>
<feature type="region of interest" description="Disordered" evidence="1">
    <location>
        <begin position="295"/>
        <end position="314"/>
    </location>
</feature>
<feature type="compositionally biased region" description="Low complexity" evidence="1">
    <location>
        <begin position="1428"/>
        <end position="1439"/>
    </location>
</feature>
<sequence length="1763" mass="186334">MLGVEDLRRVYSEAVRRTSPDSEEGRKVRRRYALLGTYVLLCRGFADDTKGNSAAPSTRAFFSRFLADDGEGAGVSPPSVLTELALSLARRGDVRSLTLLCVRHPQEVGTDVSRMTWLRRLPLGTTVDVGSWEHLLPCHRRCHPPPEGGAAFGVWLSSAVETPDQGGAGLDERSRKQLQLFFVTASELADLPSSQPFYLDEEDEVAVKVVSNILMADPIEHSSEEEEEDSRLTRWYASFARRHSSAGGMHDAAARICSAGLDRLGGGENEGRRELIALRSAAFHLDRLLVRDANHRHGGEGEAPGEGPGESTPPEDMTVEVFQSLGADGAVRWMMGRCSSSSSAGGGAEGAVGRCWSRLLPMVDDGAEHRMLSWETDRAENGGKSNLRDETARALAALCLSRLLEASPSSSSAVSSSGSKRQVAPTECAVLARASRTSLPRGERILRDEKALMRFVLDVSRAALATMADGGASFVSAPDVAAAAPSGATLGALWEMYESLPVRAEPLLTDDVSYAALSAEADGLCGRLVALEVGRRWSSSPSSSNATTEASVVDFVARLAADRGVSSETGSDRDVDGAAETAARRTEHGRALTLAVFDEFARRASLPSIRSDPQRTRDLALDFASDLSDLNGLSFRSAPLPIASEAQGCLLPALLRRGLYPAARELLRAAPKWFDDKAYVRDAIMRFSSEVMDEGGDNGARLAAECQEAFAPMFPDLQSELDSTLRAVDAARFVREVLRCVGGDLTPSKIRSTPPLMVVELILEEDPTSIVSNLPRWGDDPSFAARANRAIGAYFAALDAPPSPDDDNARQPGGKDLPPPPGERVLQLGNILGMGDATGRFRVRRAMAEAGVRAGLFGAAAALCQLLVRDAIALLGDGGGDDGGGSVVPAADVAEAVLRSVTAVVSAESYQDVGVRLELAVSALGRFGSHVASQEGLDALGAIVENLSVLEGKAEADAATAVREANAKAAAEAAAAARDQVEGINGATDAGDAGEASLAASEAGEFLVFKAAGLVARQAKSMVGHHGPGHHLGHGAGIDTGSGSSLYDDLAVDLEDMNAAFEEILQHSSLDARELLSTLQKNLAFSVEAAASAKDGASSDSIADSVQSFAASQSVLKILSRQLLSFCVSESTKVRPLEPMSNRKSVDAPTAGRVSAVLHLGTALLLDIQDSETALSILDDLWGTLETEASTALEQLALAASPSSGVADEGIVRQLQGRGYNVNGARRAAVMTNNEGFRPALTWAVAHFQDPDFDHPIVFLKDATSSGSGFLDQNLLSMVRNTLLKARECVTTRGKPKDSSRKVKRGAKGKKTSPPPALKSVESVAQQTSTDPPKKTPSKEGKFAVENLTTPASELKEKHPIQSVTSKLRPPSVNAPIVPKALHSNGATLSKANGTTLQRQPPPPPPRPSTNKLGAVGRVKPPPPPQGRPSSSRSRSSPSDVAGVTTPVKGIRMAGKPSVSTSKRGASSSDIIGEAKSLGAEERRRLAMQGRRLLEEARRSKQGQPSPVAAPSSGNSVRSISSMGSASPEDRKRLAREGRLLLEKNRRTKMAGASAEGSVNRLGGGSEEKKDCLPAARSAPVRDQVSAARRYEKFRDDLRQREDKPRETQSASQVLGKLPASVSNRTSASHETGQASAAKVPKAFMTTPKKAGGLVSSIEIASANKEKEIDGARKGRVESASQSQIMVNNEVIVPKVKPSSQPKECTKNKAADTDAGSEGWDFDDLSLPTNDEAAEDAEEKNDANLTGVGTDTDAGDGWDFDDF</sequence>
<evidence type="ECO:0000313" key="3">
    <source>
        <dbReference type="EMBL" id="CAE2219812.1"/>
    </source>
</evidence>
<feature type="compositionally biased region" description="Low complexity" evidence="1">
    <location>
        <begin position="1743"/>
        <end position="1752"/>
    </location>
</feature>
<gene>
    <name evidence="3" type="ORF">OAUR00152_LOCUS7894</name>
</gene>
<organism evidence="3">
    <name type="scientific">Odontella aurita</name>
    <dbReference type="NCBI Taxonomy" id="265563"/>
    <lineage>
        <taxon>Eukaryota</taxon>
        <taxon>Sar</taxon>
        <taxon>Stramenopiles</taxon>
        <taxon>Ochrophyta</taxon>
        <taxon>Bacillariophyta</taxon>
        <taxon>Mediophyceae</taxon>
        <taxon>Biddulphiophycidae</taxon>
        <taxon>Eupodiscales</taxon>
        <taxon>Odontellaceae</taxon>
        <taxon>Odontella</taxon>
    </lineage>
</organism>
<name>A0A7S4I669_9STRA</name>